<dbReference type="OrthoDB" id="4468764at2"/>
<name>A0A239FNR4_9NOCA</name>
<accession>A0A239FNR4</accession>
<organism evidence="1 2">
    <name type="scientific">Rhodococcoides kyotonense</name>
    <dbReference type="NCBI Taxonomy" id="398843"/>
    <lineage>
        <taxon>Bacteria</taxon>
        <taxon>Bacillati</taxon>
        <taxon>Actinomycetota</taxon>
        <taxon>Actinomycetes</taxon>
        <taxon>Mycobacteriales</taxon>
        <taxon>Nocardiaceae</taxon>
        <taxon>Rhodococcoides</taxon>
    </lineage>
</organism>
<dbReference type="RefSeq" id="WP_089244570.1">
    <property type="nucleotide sequence ID" value="NZ_FZOW01000003.1"/>
</dbReference>
<dbReference type="AlphaFoldDB" id="A0A239FNR4"/>
<dbReference type="EMBL" id="FZOW01000003">
    <property type="protein sequence ID" value="SNS58497.1"/>
    <property type="molecule type" value="Genomic_DNA"/>
</dbReference>
<evidence type="ECO:0000313" key="1">
    <source>
        <dbReference type="EMBL" id="SNS58497.1"/>
    </source>
</evidence>
<proteinExistence type="predicted"/>
<evidence type="ECO:0000313" key="2">
    <source>
        <dbReference type="Proteomes" id="UP000198327"/>
    </source>
</evidence>
<sequence>MTTVFDNFSDGRLAGLQGKVLLQPVGARASSDGTRTVLGAKFAVLVPASGAFTVNVDAGHFQVWREFLGFTDGPHHIVVPASGTVRLRTLMQSTGAPAPPPGSVINLGGVLGARKVTAAEYAALGVNADPAVLYVIV</sequence>
<gene>
    <name evidence="1" type="ORF">SAMN05421642_103387</name>
</gene>
<dbReference type="Proteomes" id="UP000198327">
    <property type="component" value="Unassembled WGS sequence"/>
</dbReference>
<keyword evidence="2" id="KW-1185">Reference proteome</keyword>
<reference evidence="2" key="1">
    <citation type="submission" date="2017-06" db="EMBL/GenBank/DDBJ databases">
        <authorList>
            <person name="Varghese N."/>
            <person name="Submissions S."/>
        </authorList>
    </citation>
    <scope>NUCLEOTIDE SEQUENCE [LARGE SCALE GENOMIC DNA]</scope>
    <source>
        <strain evidence="2">JCM 23211</strain>
    </source>
</reference>
<protein>
    <submittedName>
        <fullName evidence="1">Uncharacterized protein</fullName>
    </submittedName>
</protein>